<dbReference type="STRING" id="3088.A0A383W3A6"/>
<dbReference type="CDD" id="cd00200">
    <property type="entry name" value="WD40"/>
    <property type="match status" value="1"/>
</dbReference>
<evidence type="ECO:0000256" key="3">
    <source>
        <dbReference type="PROSITE-ProRule" id="PRU00221"/>
    </source>
</evidence>
<dbReference type="PROSITE" id="PS50082">
    <property type="entry name" value="WD_REPEATS_2"/>
    <property type="match status" value="5"/>
</dbReference>
<feature type="repeat" description="WD" evidence="3">
    <location>
        <begin position="220"/>
        <end position="261"/>
    </location>
</feature>
<keyword evidence="1 3" id="KW-0853">WD repeat</keyword>
<feature type="compositionally biased region" description="Low complexity" evidence="4">
    <location>
        <begin position="799"/>
        <end position="824"/>
    </location>
</feature>
<dbReference type="Proteomes" id="UP000256970">
    <property type="component" value="Unassembled WGS sequence"/>
</dbReference>
<feature type="repeat" description="WD" evidence="3">
    <location>
        <begin position="169"/>
        <end position="211"/>
    </location>
</feature>
<dbReference type="PROSITE" id="PS50294">
    <property type="entry name" value="WD_REPEATS_REGION"/>
    <property type="match status" value="3"/>
</dbReference>
<feature type="region of interest" description="Disordered" evidence="4">
    <location>
        <begin position="786"/>
        <end position="827"/>
    </location>
</feature>
<sequence length="1394" mass="144358">MQQSATETRVLAVGCADCSLHLYDLLLHKVVCSVSLAEGVVPCDVQFDPLSKQYLLLLCRNGSMALYGISEEQHALSQMFSLAKQPAAERSAAFVPSQPGNFVSISNKTGVLQLWNVSQQQPLKSIKVGNGPAQSVQFFPGTSKALLTFQDGTVMAYDVRSQEQLWSTQPGHTETIFDCCLQPVDPRLLATCSYDGSVRVWDVASGSCLKTLDVPNSAGRESQPVALYSVSWSPDGSQLAASGANGAVYLYDYAKGVAVKKWQLHTQMSLKVAWHPVDAGLLASSSMDGSVVAFKADGTKVKVLQHAGSTSGLAWHPTNNFQLATTSEAGPVYVWDLKLAGDSCLIQTLAGHSKRSFSVAWSPLLPGLLLSGSDDATARVWDVQSGTCVALLLGHATEVRALCWHPEVPWLVFTGSWDSTIRAWDIRSRACLHVCNHHHGDVYGLSIHKARPFAMVSASRDTTLRLWDLKGLTAGLLPRCFLDGAMPRGQVDQYMTHSQPLLCGPVSEQVAEWVTRHMKSSGSAGNAAFAALSAAARVEVLQKLSEFFSLPGPASTMWQLAAGAAAQLAGMEAGTAAGHGAADVAAPASPTASMSGSLQHTFSSSLLLRCSSSSGANSSSSSSTAIRPLPAKESCGFQHVAAARPALISAANQLELSVRASSRGKPAMGAAKQEEVLQEAALLQLQAGHAEQCCELLVEAGEWDRALVLAPAVSQEYWAKLLRRRADVEAKRGAGARELLPLLLAGGPAGALVELLLAGKQYGLAASVAAVQVCGGYQHFSTVTSTTAAPLSPTPVPSSPTRASAAAAQTSAAASAHAGGMPSPLGAHTAAPQLLAIPEHPLLGARRNSLPPLRGVAGAPTSCSGGLQHSISTAAAALDRSGSFGMPSSPGSGRPASPLSPVAEAAAAGEGDKGTGGGSSSRGMEAVLLQAPGSFARLRSGSGVLGCAAAGGGAAVDAAAMQQLAAVRQAQASSYRHQGQPLLAACAALTVNDVAGAVSALHLGHEPEQAAMLCIALGQLGGVEAGLQHRVFAALGSKCEAAGDWEAAAAVTKLLSRDVTHHLQLLVVRAERASRHSRLGSTAVAAAAAADSASGKAAGVGEDASAMVRGLRQILGLQEPSHYAAVAAAVSDPLESTRFWLLAGDHARAAARASTHLVALLESMQQHAILQPHDSSTGINPLQQQQQLLQLVHLPEVQQLLLWQGCLDSLDAAALIGPCWQEMFAYNLLAGALKAFSYSYMAVGSFLMSCLRRWLEQHQVKVPLCRAALLVLEASAVAGSCPEAACSLLMAAADSQDTPANITSAARQRLQGFPRPPTVPAAAAAACIVVPAGSCLPFRGPAGCSRSAVSGKAIEGPWVLLDDGGSAASLAEGVMLAHVMRCGPFGCGKVLQLL</sequence>
<evidence type="ECO:0000256" key="4">
    <source>
        <dbReference type="SAM" id="MobiDB-lite"/>
    </source>
</evidence>
<reference evidence="5 6" key="1">
    <citation type="submission" date="2016-10" db="EMBL/GenBank/DDBJ databases">
        <authorList>
            <person name="Cai Z."/>
        </authorList>
    </citation>
    <scope>NUCLEOTIDE SEQUENCE [LARGE SCALE GENOMIC DNA]</scope>
</reference>
<keyword evidence="6" id="KW-1185">Reference proteome</keyword>
<feature type="compositionally biased region" description="Low complexity" evidence="4">
    <location>
        <begin position="881"/>
        <end position="909"/>
    </location>
</feature>
<dbReference type="InterPro" id="IPR036322">
    <property type="entry name" value="WD40_repeat_dom_sf"/>
</dbReference>
<dbReference type="EMBL" id="FNXT01001064">
    <property type="protein sequence ID" value="SZX71629.1"/>
    <property type="molecule type" value="Genomic_DNA"/>
</dbReference>
<dbReference type="PANTHER" id="PTHR44464">
    <property type="entry name" value="WD REPEAT-CONTAINING PROTEIN 17"/>
    <property type="match status" value="1"/>
</dbReference>
<evidence type="ECO:0000313" key="5">
    <source>
        <dbReference type="EMBL" id="SZX71629.1"/>
    </source>
</evidence>
<evidence type="ECO:0000256" key="1">
    <source>
        <dbReference type="ARBA" id="ARBA00022574"/>
    </source>
</evidence>
<organism evidence="5 6">
    <name type="scientific">Tetradesmus obliquus</name>
    <name type="common">Green alga</name>
    <name type="synonym">Acutodesmus obliquus</name>
    <dbReference type="NCBI Taxonomy" id="3088"/>
    <lineage>
        <taxon>Eukaryota</taxon>
        <taxon>Viridiplantae</taxon>
        <taxon>Chlorophyta</taxon>
        <taxon>core chlorophytes</taxon>
        <taxon>Chlorophyceae</taxon>
        <taxon>CS clade</taxon>
        <taxon>Sphaeropleales</taxon>
        <taxon>Scenedesmaceae</taxon>
        <taxon>Tetradesmus</taxon>
    </lineage>
</organism>
<proteinExistence type="predicted"/>
<dbReference type="InterPro" id="IPR015943">
    <property type="entry name" value="WD40/YVTN_repeat-like_dom_sf"/>
</dbReference>
<dbReference type="InterPro" id="IPR019775">
    <property type="entry name" value="WD40_repeat_CS"/>
</dbReference>
<dbReference type="SUPFAM" id="SSF50978">
    <property type="entry name" value="WD40 repeat-like"/>
    <property type="match status" value="2"/>
</dbReference>
<dbReference type="PANTHER" id="PTHR44464:SF1">
    <property type="entry name" value="WD REPEAT-CONTAINING PROTEIN 17"/>
    <property type="match status" value="1"/>
</dbReference>
<feature type="region of interest" description="Disordered" evidence="4">
    <location>
        <begin position="881"/>
        <end position="923"/>
    </location>
</feature>
<evidence type="ECO:0000256" key="2">
    <source>
        <dbReference type="ARBA" id="ARBA00022737"/>
    </source>
</evidence>
<dbReference type="PRINTS" id="PR00320">
    <property type="entry name" value="GPROTEINBRPT"/>
</dbReference>
<dbReference type="SMART" id="SM00320">
    <property type="entry name" value="WD40"/>
    <property type="match status" value="8"/>
</dbReference>
<dbReference type="Gene3D" id="2.130.10.10">
    <property type="entry name" value="YVTN repeat-like/Quinoprotein amine dehydrogenase"/>
    <property type="match status" value="3"/>
</dbReference>
<dbReference type="PROSITE" id="PS00678">
    <property type="entry name" value="WD_REPEATS_1"/>
    <property type="match status" value="4"/>
</dbReference>
<accession>A0A383W3A6</accession>
<dbReference type="InterPro" id="IPR001680">
    <property type="entry name" value="WD40_rpt"/>
</dbReference>
<feature type="repeat" description="WD" evidence="3">
    <location>
        <begin position="349"/>
        <end position="391"/>
    </location>
</feature>
<name>A0A383W3A6_TETOB</name>
<dbReference type="InterPro" id="IPR020472">
    <property type="entry name" value="WD40_PAC1"/>
</dbReference>
<feature type="repeat" description="WD" evidence="3">
    <location>
        <begin position="392"/>
        <end position="434"/>
    </location>
</feature>
<dbReference type="Pfam" id="PF00400">
    <property type="entry name" value="WD40"/>
    <property type="match status" value="5"/>
</dbReference>
<feature type="repeat" description="WD" evidence="3">
    <location>
        <begin position="435"/>
        <end position="470"/>
    </location>
</feature>
<protein>
    <submittedName>
        <fullName evidence="5">Uncharacterized protein</fullName>
    </submittedName>
</protein>
<evidence type="ECO:0000313" key="6">
    <source>
        <dbReference type="Proteomes" id="UP000256970"/>
    </source>
</evidence>
<gene>
    <name evidence="5" type="ORF">BQ4739_LOCUS11759</name>
</gene>
<keyword evidence="2" id="KW-0677">Repeat</keyword>